<dbReference type="SUPFAM" id="SSF55931">
    <property type="entry name" value="Glutamine synthetase/guanido kinase"/>
    <property type="match status" value="1"/>
</dbReference>
<name>A0A8J7QH43_9BACT</name>
<dbReference type="AlphaFoldDB" id="A0A8J7QH43"/>
<dbReference type="InterPro" id="IPR014746">
    <property type="entry name" value="Gln_synth/guanido_kin_cat_dom"/>
</dbReference>
<dbReference type="GO" id="GO:0005524">
    <property type="term" value="F:ATP binding"/>
    <property type="evidence" value="ECO:0007669"/>
    <property type="project" value="UniProtKB-KW"/>
</dbReference>
<evidence type="ECO:0000256" key="5">
    <source>
        <dbReference type="PROSITE-ProRule" id="PRU01331"/>
    </source>
</evidence>
<dbReference type="PANTHER" id="PTHR43785">
    <property type="entry name" value="GAMMA-GLUTAMYLPUTRESCINE SYNTHETASE"/>
    <property type="match status" value="1"/>
</dbReference>
<dbReference type="SMART" id="SM01230">
    <property type="entry name" value="Gln-synt_C"/>
    <property type="match status" value="1"/>
</dbReference>
<comment type="similarity">
    <text evidence="1 5 6">Belongs to the glutamine synthetase family.</text>
</comment>
<evidence type="ECO:0000256" key="2">
    <source>
        <dbReference type="ARBA" id="ARBA00022598"/>
    </source>
</evidence>
<dbReference type="InterPro" id="IPR036651">
    <property type="entry name" value="Gln_synt_N_sf"/>
</dbReference>
<dbReference type="PANTHER" id="PTHR43785:SF12">
    <property type="entry name" value="TYPE-1 GLUTAMINE SYNTHETASE 2"/>
    <property type="match status" value="1"/>
</dbReference>
<dbReference type="FunFam" id="3.30.590.10:FF:000005">
    <property type="entry name" value="Probable glutamine synthetase"/>
    <property type="match status" value="1"/>
</dbReference>
<proteinExistence type="inferred from homology"/>
<organism evidence="8 9">
    <name type="scientific">Acanthopleuribacter pedis</name>
    <dbReference type="NCBI Taxonomy" id="442870"/>
    <lineage>
        <taxon>Bacteria</taxon>
        <taxon>Pseudomonadati</taxon>
        <taxon>Acidobacteriota</taxon>
        <taxon>Holophagae</taxon>
        <taxon>Acanthopleuribacterales</taxon>
        <taxon>Acanthopleuribacteraceae</taxon>
        <taxon>Acanthopleuribacter</taxon>
    </lineage>
</organism>
<dbReference type="GO" id="GO:0004356">
    <property type="term" value="F:glutamine synthetase activity"/>
    <property type="evidence" value="ECO:0007669"/>
    <property type="project" value="InterPro"/>
</dbReference>
<evidence type="ECO:0000259" key="7">
    <source>
        <dbReference type="PROSITE" id="PS51987"/>
    </source>
</evidence>
<comment type="caution">
    <text evidence="8">The sequence shown here is derived from an EMBL/GenBank/DDBJ whole genome shotgun (WGS) entry which is preliminary data.</text>
</comment>
<evidence type="ECO:0000313" key="8">
    <source>
        <dbReference type="EMBL" id="MBO1320060.1"/>
    </source>
</evidence>
<dbReference type="PROSITE" id="PS51987">
    <property type="entry name" value="GS_CATALYTIC"/>
    <property type="match status" value="1"/>
</dbReference>
<evidence type="ECO:0000256" key="1">
    <source>
        <dbReference type="ARBA" id="ARBA00009897"/>
    </source>
</evidence>
<dbReference type="RefSeq" id="WP_207860013.1">
    <property type="nucleotide sequence ID" value="NZ_JAFREP010000015.1"/>
</dbReference>
<dbReference type="Pfam" id="PF00120">
    <property type="entry name" value="Gln-synt_C"/>
    <property type="match status" value="1"/>
</dbReference>
<evidence type="ECO:0000256" key="4">
    <source>
        <dbReference type="ARBA" id="ARBA00022840"/>
    </source>
</evidence>
<protein>
    <submittedName>
        <fullName evidence="8">Glutamine synthetase</fullName>
    </submittedName>
</protein>
<dbReference type="InterPro" id="IPR008146">
    <property type="entry name" value="Gln_synth_cat_dom"/>
</dbReference>
<keyword evidence="4" id="KW-0067">ATP-binding</keyword>
<dbReference type="GO" id="GO:0006542">
    <property type="term" value="P:glutamine biosynthetic process"/>
    <property type="evidence" value="ECO:0007669"/>
    <property type="project" value="InterPro"/>
</dbReference>
<accession>A0A8J7QH43</accession>
<dbReference type="EMBL" id="JAFREP010000015">
    <property type="protein sequence ID" value="MBO1320060.1"/>
    <property type="molecule type" value="Genomic_DNA"/>
</dbReference>
<sequence length="461" mass="51947">MSDSPHLSLASLKNLIDAGEIDTVLTVFPDHYGRLMGKRICAQFFLETIQAHGIHACDYLLTTDIDMNPVPGFSFANWERGYGDFHGVPDYRTLRRAAWLPKSALVICDLENEADHKAIAVSPRAILKNQVAAASELGFSAKAASELEYFLFKNSFEEARDKNYHNLKTFSAYIEDYHMLQGTREEVINAPARRLLNQSGVPVEFSKGEWGPGQHELNIRYCEVLEMADRHTLFKQCLKEIADQHGHSVSFMAKFAEELAGSSCHMHVSLWNRAGTEARFPGDRSGLGPFSCSDTFRWFLAGWMKYAPDFMPFFAPTVNSYKRYQAGSWAPTGLAWSYDNRTAGFRVVGNGPSLRIESRICGADVNPYLGYAAVLAAGLAGIRQKLEPPAMFQGDVYAAADLPQVPTTLADALERLRKSTVARQAFGDTVIDHYLHFYQTEWDAYQRSVSDWERRRYFEQI</sequence>
<reference evidence="8" key="1">
    <citation type="submission" date="2021-03" db="EMBL/GenBank/DDBJ databases">
        <authorList>
            <person name="Wang G."/>
        </authorList>
    </citation>
    <scope>NUCLEOTIDE SEQUENCE</scope>
    <source>
        <strain evidence="8">KCTC 12899</strain>
    </source>
</reference>
<keyword evidence="9" id="KW-1185">Reference proteome</keyword>
<evidence type="ECO:0000313" key="9">
    <source>
        <dbReference type="Proteomes" id="UP000664417"/>
    </source>
</evidence>
<dbReference type="Gene3D" id="3.10.20.70">
    <property type="entry name" value="Glutamine synthetase, N-terminal domain"/>
    <property type="match status" value="1"/>
</dbReference>
<gene>
    <name evidence="8" type="ORF">J3U88_16415</name>
</gene>
<evidence type="ECO:0000256" key="6">
    <source>
        <dbReference type="RuleBase" id="RU000384"/>
    </source>
</evidence>
<evidence type="ECO:0000256" key="3">
    <source>
        <dbReference type="ARBA" id="ARBA00022741"/>
    </source>
</evidence>
<dbReference type="SUPFAM" id="SSF54368">
    <property type="entry name" value="Glutamine synthetase, N-terminal domain"/>
    <property type="match status" value="1"/>
</dbReference>
<dbReference type="GO" id="GO:0006576">
    <property type="term" value="P:biogenic amine metabolic process"/>
    <property type="evidence" value="ECO:0007669"/>
    <property type="project" value="UniProtKB-ARBA"/>
</dbReference>
<dbReference type="Proteomes" id="UP000664417">
    <property type="component" value="Unassembled WGS sequence"/>
</dbReference>
<dbReference type="GO" id="GO:0042402">
    <property type="term" value="P:biogenic amine catabolic process"/>
    <property type="evidence" value="ECO:0007669"/>
    <property type="project" value="UniProtKB-ARBA"/>
</dbReference>
<feature type="domain" description="GS catalytic" evidence="7">
    <location>
        <begin position="123"/>
        <end position="461"/>
    </location>
</feature>
<keyword evidence="3" id="KW-0547">Nucleotide-binding</keyword>
<keyword evidence="2" id="KW-0436">Ligase</keyword>
<dbReference type="Gene3D" id="3.30.590.10">
    <property type="entry name" value="Glutamine synthetase/guanido kinase, catalytic domain"/>
    <property type="match status" value="1"/>
</dbReference>